<protein>
    <submittedName>
        <fullName evidence="1">Uncharacterized protein</fullName>
    </submittedName>
</protein>
<evidence type="ECO:0000313" key="2">
    <source>
        <dbReference type="Proteomes" id="UP000664534"/>
    </source>
</evidence>
<reference evidence="1" key="1">
    <citation type="submission" date="2021-03" db="EMBL/GenBank/DDBJ databases">
        <authorList>
            <person name="Tagirdzhanova G."/>
        </authorList>
    </citation>
    <scope>NUCLEOTIDE SEQUENCE</scope>
</reference>
<evidence type="ECO:0000313" key="1">
    <source>
        <dbReference type="EMBL" id="CAF9930917.1"/>
    </source>
</evidence>
<comment type="caution">
    <text evidence="1">The sequence shown here is derived from an EMBL/GenBank/DDBJ whole genome shotgun (WGS) entry which is preliminary data.</text>
</comment>
<accession>A0A8H3FXK8</accession>
<gene>
    <name evidence="1" type="ORF">IMSHALPRED_008314</name>
</gene>
<dbReference type="AlphaFoldDB" id="A0A8H3FXK8"/>
<keyword evidence="2" id="KW-1185">Reference proteome</keyword>
<proteinExistence type="predicted"/>
<organism evidence="1 2">
    <name type="scientific">Imshaugia aleurites</name>
    <dbReference type="NCBI Taxonomy" id="172621"/>
    <lineage>
        <taxon>Eukaryota</taxon>
        <taxon>Fungi</taxon>
        <taxon>Dikarya</taxon>
        <taxon>Ascomycota</taxon>
        <taxon>Pezizomycotina</taxon>
        <taxon>Lecanoromycetes</taxon>
        <taxon>OSLEUM clade</taxon>
        <taxon>Lecanoromycetidae</taxon>
        <taxon>Lecanorales</taxon>
        <taxon>Lecanorineae</taxon>
        <taxon>Parmeliaceae</taxon>
        <taxon>Imshaugia</taxon>
    </lineage>
</organism>
<sequence length="153" mass="17475">MLYTKPILKHHNSPIAPRVVSKIPTPHPEPSRLRVPENYVPQSQPGEFDPGDLVIIAKEYDDYKISRRSHDTPIYRIIRTYRGSVSFVLYYELEVVQTKRVLAGVYEKEKLRLFRGQRSGAVGGKDWDAETLIGLGGDYDGIAFRDDETLRGD</sequence>
<name>A0A8H3FXK8_9LECA</name>
<dbReference type="Proteomes" id="UP000664534">
    <property type="component" value="Unassembled WGS sequence"/>
</dbReference>
<dbReference type="EMBL" id="CAJPDT010000059">
    <property type="protein sequence ID" value="CAF9930917.1"/>
    <property type="molecule type" value="Genomic_DNA"/>
</dbReference>